<dbReference type="Gramene" id="Manes.10G033400.1.v8.1">
    <property type="protein sequence ID" value="Manes.10G033400.1.v8.1.CDS"/>
    <property type="gene ID" value="Manes.10G033400.v8.1"/>
</dbReference>
<evidence type="ECO:0000256" key="3">
    <source>
        <dbReference type="ARBA" id="ARBA00023125"/>
    </source>
</evidence>
<name>A0A2C9V2Z8_MANES</name>
<evidence type="ECO:0000313" key="9">
    <source>
        <dbReference type="Proteomes" id="UP000091857"/>
    </source>
</evidence>
<reference evidence="9" key="1">
    <citation type="journal article" date="2016" name="Nat. Biotechnol.">
        <title>Sequencing wild and cultivated cassava and related species reveals extensive interspecific hybridization and genetic diversity.</title>
        <authorList>
            <person name="Bredeson J.V."/>
            <person name="Lyons J.B."/>
            <person name="Prochnik S.E."/>
            <person name="Wu G.A."/>
            <person name="Ha C.M."/>
            <person name="Edsinger-Gonzales E."/>
            <person name="Grimwood J."/>
            <person name="Schmutz J."/>
            <person name="Rabbi I.Y."/>
            <person name="Egesi C."/>
            <person name="Nauluvula P."/>
            <person name="Lebot V."/>
            <person name="Ndunguru J."/>
            <person name="Mkamilo G."/>
            <person name="Bart R.S."/>
            <person name="Setter T.L."/>
            <person name="Gleadow R.M."/>
            <person name="Kulakow P."/>
            <person name="Ferguson M.E."/>
            <person name="Rounsley S."/>
            <person name="Rokhsar D.S."/>
        </authorList>
    </citation>
    <scope>NUCLEOTIDE SEQUENCE [LARGE SCALE GENOMIC DNA]</scope>
    <source>
        <strain evidence="9">cv. AM560-2</strain>
    </source>
</reference>
<feature type="region of interest" description="Disordered" evidence="6">
    <location>
        <begin position="117"/>
        <end position="141"/>
    </location>
</feature>
<dbReference type="InterPro" id="IPR015300">
    <property type="entry name" value="DNA-bd_pseudobarrel_sf"/>
</dbReference>
<dbReference type="PROSITE" id="PS50863">
    <property type="entry name" value="B3"/>
    <property type="match status" value="2"/>
</dbReference>
<dbReference type="EMBL" id="CM004396">
    <property type="protein sequence ID" value="OAY38664.1"/>
    <property type="molecule type" value="Genomic_DNA"/>
</dbReference>
<feature type="domain" description="TF-B3" evidence="7">
    <location>
        <begin position="200"/>
        <end position="294"/>
    </location>
</feature>
<evidence type="ECO:0000256" key="1">
    <source>
        <dbReference type="ARBA" id="ARBA00004123"/>
    </source>
</evidence>
<dbReference type="Gene3D" id="2.40.330.10">
    <property type="entry name" value="DNA-binding pseudobarrel domain"/>
    <property type="match status" value="2"/>
</dbReference>
<dbReference type="STRING" id="3983.A0A2C9V2Z8"/>
<evidence type="ECO:0000256" key="5">
    <source>
        <dbReference type="ARBA" id="ARBA00023242"/>
    </source>
</evidence>
<dbReference type="PANTHER" id="PTHR31920:SF108">
    <property type="entry name" value="B3 DOMAIN-CONTAINING TRANSCRIPTION FACTOR VRN1-LIKE"/>
    <property type="match status" value="1"/>
</dbReference>
<evidence type="ECO:0000256" key="6">
    <source>
        <dbReference type="SAM" id="MobiDB-lite"/>
    </source>
</evidence>
<dbReference type="PANTHER" id="PTHR31920">
    <property type="entry name" value="B3 DOMAIN-CONTAINING"/>
    <property type="match status" value="1"/>
</dbReference>
<dbReference type="SMART" id="SM01019">
    <property type="entry name" value="B3"/>
    <property type="match status" value="2"/>
</dbReference>
<dbReference type="AlphaFoldDB" id="A0A2C9V2Z8"/>
<accession>A0A2C9V2Z8</accession>
<dbReference type="SUPFAM" id="SSF101936">
    <property type="entry name" value="DNA-binding pseudobarrel domain"/>
    <property type="match status" value="2"/>
</dbReference>
<keyword evidence="3" id="KW-0238">DNA-binding</keyword>
<evidence type="ECO:0000256" key="2">
    <source>
        <dbReference type="ARBA" id="ARBA00023015"/>
    </source>
</evidence>
<evidence type="ECO:0000259" key="7">
    <source>
        <dbReference type="PROSITE" id="PS50863"/>
    </source>
</evidence>
<dbReference type="Proteomes" id="UP000091857">
    <property type="component" value="Chromosome 10"/>
</dbReference>
<organism evidence="8 9">
    <name type="scientific">Manihot esculenta</name>
    <name type="common">Cassava</name>
    <name type="synonym">Jatropha manihot</name>
    <dbReference type="NCBI Taxonomy" id="3983"/>
    <lineage>
        <taxon>Eukaryota</taxon>
        <taxon>Viridiplantae</taxon>
        <taxon>Streptophyta</taxon>
        <taxon>Embryophyta</taxon>
        <taxon>Tracheophyta</taxon>
        <taxon>Spermatophyta</taxon>
        <taxon>Magnoliopsida</taxon>
        <taxon>eudicotyledons</taxon>
        <taxon>Gunneridae</taxon>
        <taxon>Pentapetalae</taxon>
        <taxon>rosids</taxon>
        <taxon>fabids</taxon>
        <taxon>Malpighiales</taxon>
        <taxon>Euphorbiaceae</taxon>
        <taxon>Crotonoideae</taxon>
        <taxon>Manihoteae</taxon>
        <taxon>Manihot</taxon>
    </lineage>
</organism>
<keyword evidence="9" id="KW-1185">Reference proteome</keyword>
<feature type="domain" description="TF-B3" evidence="7">
    <location>
        <begin position="8"/>
        <end position="101"/>
    </location>
</feature>
<proteinExistence type="predicted"/>
<dbReference type="SMR" id="A0A2C9V2Z8"/>
<dbReference type="OrthoDB" id="1864528at2759"/>
<dbReference type="GO" id="GO:0005634">
    <property type="term" value="C:nucleus"/>
    <property type="evidence" value="ECO:0007669"/>
    <property type="project" value="UniProtKB-SubCell"/>
</dbReference>
<dbReference type="GO" id="GO:0003677">
    <property type="term" value="F:DNA binding"/>
    <property type="evidence" value="ECO:0007669"/>
    <property type="project" value="UniProtKB-KW"/>
</dbReference>
<evidence type="ECO:0000256" key="4">
    <source>
        <dbReference type="ARBA" id="ARBA00023163"/>
    </source>
</evidence>
<keyword evidence="5" id="KW-0539">Nucleus</keyword>
<keyword evidence="2" id="KW-0805">Transcription regulation</keyword>
<dbReference type="CDD" id="cd10017">
    <property type="entry name" value="B3_DNA"/>
    <property type="match status" value="2"/>
</dbReference>
<dbReference type="Pfam" id="PF02362">
    <property type="entry name" value="B3"/>
    <property type="match status" value="2"/>
</dbReference>
<dbReference type="InterPro" id="IPR003340">
    <property type="entry name" value="B3_DNA-bd"/>
</dbReference>
<keyword evidence="4" id="KW-0804">Transcription</keyword>
<protein>
    <recommendedName>
        <fullName evidence="7">TF-B3 domain-containing protein</fullName>
    </recommendedName>
</protein>
<sequence>MIMATEPHFFKIILHRTIREGKFQIPGEFLRKCKEGLSSPVVLKLPDGAIWHLELLVCGHEVWLGNGWREFAGHYSLDFGHLILFKHLRDSIFNVVIFGRSATEIQYPCGRICAGKRRTQKPKREKNDYNQPPRKKRGKRSLFLQLPEGTRTDSAIYQGEKPMPVMYKMSDLALATLSRPFSCNFQALQAVNSFSSEYPSFKIVVRSYNWKHCNVTIPRRFFRRYIEHRAEHAMLQVADRMYPVQFKPATSSGSITLSIGWRAFAAGNFLEGGDVCIFELIKNNILKVTIFRDVYQNA</sequence>
<evidence type="ECO:0000313" key="8">
    <source>
        <dbReference type="EMBL" id="OAY38664.1"/>
    </source>
</evidence>
<comment type="caution">
    <text evidence="8">The sequence shown here is derived from an EMBL/GenBank/DDBJ whole genome shotgun (WGS) entry which is preliminary data.</text>
</comment>
<gene>
    <name evidence="8" type="ORF">MANES_10G033400v8</name>
</gene>
<dbReference type="InterPro" id="IPR050655">
    <property type="entry name" value="Plant_B3_domain"/>
</dbReference>
<comment type="subcellular location">
    <subcellularLocation>
        <location evidence="1">Nucleus</location>
    </subcellularLocation>
</comment>